<evidence type="ECO:0000313" key="3">
    <source>
        <dbReference type="Proteomes" id="UP000198034"/>
    </source>
</evidence>
<gene>
    <name evidence="2" type="ORF">BWK62_13120</name>
</gene>
<feature type="domain" description="N-acetyltransferase" evidence="1">
    <location>
        <begin position="6"/>
        <end position="91"/>
    </location>
</feature>
<name>A0A246G858_9FLAO</name>
<dbReference type="SUPFAM" id="SSF55729">
    <property type="entry name" value="Acyl-CoA N-acyltransferases (Nat)"/>
    <property type="match status" value="1"/>
</dbReference>
<organism evidence="2 3">
    <name type="scientific">Flavobacterium columnare</name>
    <dbReference type="NCBI Taxonomy" id="996"/>
    <lineage>
        <taxon>Bacteria</taxon>
        <taxon>Pseudomonadati</taxon>
        <taxon>Bacteroidota</taxon>
        <taxon>Flavobacteriia</taxon>
        <taxon>Flavobacteriales</taxon>
        <taxon>Flavobacteriaceae</taxon>
        <taxon>Flavobacterium</taxon>
    </lineage>
</organism>
<proteinExistence type="predicted"/>
<dbReference type="InterPro" id="IPR016181">
    <property type="entry name" value="Acyl_CoA_acyltransferase"/>
</dbReference>
<dbReference type="PROSITE" id="PS51729">
    <property type="entry name" value="GNAT_YJDJ"/>
    <property type="match status" value="1"/>
</dbReference>
<reference evidence="2 3" key="1">
    <citation type="journal article" date="2017" name="Infect. Genet. Evol.">
        <title>Comparative genome analysis of fish pathogen Flavobacterium columnare reveals extensive sequence diversity within the species.</title>
        <authorList>
            <person name="Kayansamruaj P."/>
            <person name="Dong H.T."/>
            <person name="Hirono I."/>
            <person name="Kondo H."/>
            <person name="Senapin S."/>
            <person name="Rodkhum C."/>
        </authorList>
    </citation>
    <scope>NUCLEOTIDE SEQUENCE [LARGE SCALE GENOMIC DNA]</scope>
    <source>
        <strain evidence="2 3">1214</strain>
    </source>
</reference>
<dbReference type="Gene3D" id="3.40.630.30">
    <property type="match status" value="1"/>
</dbReference>
<comment type="caution">
    <text evidence="2">The sequence shown here is derived from an EMBL/GenBank/DDBJ whole genome shotgun (WGS) entry which is preliminary data.</text>
</comment>
<dbReference type="Pfam" id="PF14542">
    <property type="entry name" value="Acetyltransf_CG"/>
    <property type="match status" value="1"/>
</dbReference>
<dbReference type="Proteomes" id="UP000198034">
    <property type="component" value="Unassembled WGS sequence"/>
</dbReference>
<accession>A0A246G858</accession>
<dbReference type="PANTHER" id="PTHR31435:SF9">
    <property type="entry name" value="PROTEIN NATD1"/>
    <property type="match status" value="1"/>
</dbReference>
<evidence type="ECO:0000259" key="1">
    <source>
        <dbReference type="PROSITE" id="PS51729"/>
    </source>
</evidence>
<sequence length="97" mass="11413">MQYIFLKNDSLKRFEVTIQNSTAYTEFYMMSGKICLTHTLVPDKLTGKGIGKLLVENILNFAKDNRLEIYPFCPFISSYIKKNEQWMPFVSKGFKWN</sequence>
<dbReference type="InterPro" id="IPR045057">
    <property type="entry name" value="Gcn5-rel_NAT"/>
</dbReference>
<protein>
    <recommendedName>
        <fullName evidence="1">N-acetyltransferase domain-containing protein</fullName>
    </recommendedName>
</protein>
<evidence type="ECO:0000313" key="2">
    <source>
        <dbReference type="EMBL" id="OWP74944.1"/>
    </source>
</evidence>
<dbReference type="PANTHER" id="PTHR31435">
    <property type="entry name" value="PROTEIN NATD1"/>
    <property type="match status" value="1"/>
</dbReference>
<dbReference type="InterPro" id="IPR031165">
    <property type="entry name" value="GNAT_YJDJ"/>
</dbReference>
<dbReference type="EMBL" id="MTCY01000052">
    <property type="protein sequence ID" value="OWP74944.1"/>
    <property type="molecule type" value="Genomic_DNA"/>
</dbReference>
<dbReference type="AlphaFoldDB" id="A0A246G858"/>